<dbReference type="RefSeq" id="WP_087480508.1">
    <property type="nucleotide sequence ID" value="NZ_AP024883.1"/>
</dbReference>
<dbReference type="PANTHER" id="PTHR37533:SF2">
    <property type="entry name" value="FLAGELLAR HOOK-LENGTH CONTROL PROTEIN"/>
    <property type="match status" value="1"/>
</dbReference>
<keyword evidence="4" id="KW-0966">Cell projection</keyword>
<feature type="compositionally biased region" description="Low complexity" evidence="1">
    <location>
        <begin position="28"/>
        <end position="42"/>
    </location>
</feature>
<dbReference type="InterPro" id="IPR052563">
    <property type="entry name" value="FliK"/>
</dbReference>
<feature type="compositionally biased region" description="Basic and acidic residues" evidence="1">
    <location>
        <begin position="57"/>
        <end position="70"/>
    </location>
</feature>
<feature type="region of interest" description="Disordered" evidence="1">
    <location>
        <begin position="57"/>
        <end position="87"/>
    </location>
</feature>
<dbReference type="Gene3D" id="3.30.750.140">
    <property type="match status" value="1"/>
</dbReference>
<dbReference type="Proteomes" id="UP000196125">
    <property type="component" value="Unassembled WGS sequence"/>
</dbReference>
<dbReference type="Proteomes" id="UP001283366">
    <property type="component" value="Unassembled WGS sequence"/>
</dbReference>
<dbReference type="CDD" id="cd17470">
    <property type="entry name" value="T3SS_Flik_C"/>
    <property type="match status" value="1"/>
</dbReference>
<feature type="compositionally biased region" description="Polar residues" evidence="1">
    <location>
        <begin position="140"/>
        <end position="158"/>
    </location>
</feature>
<keyword evidence="4" id="KW-0282">Flagellum</keyword>
<feature type="compositionally biased region" description="Polar residues" evidence="1">
    <location>
        <begin position="1"/>
        <end position="15"/>
    </location>
</feature>
<keyword evidence="4" id="KW-0969">Cilium</keyword>
<feature type="region of interest" description="Disordered" evidence="1">
    <location>
        <begin position="1"/>
        <end position="42"/>
    </location>
</feature>
<proteinExistence type="predicted"/>
<dbReference type="AlphaFoldDB" id="A0A1Y6IS50"/>
<keyword evidence="6" id="KW-1185">Reference proteome</keyword>
<organism evidence="4 5">
    <name type="scientific">Vibrio mangrovi</name>
    <dbReference type="NCBI Taxonomy" id="474394"/>
    <lineage>
        <taxon>Bacteria</taxon>
        <taxon>Pseudomonadati</taxon>
        <taxon>Pseudomonadota</taxon>
        <taxon>Gammaproteobacteria</taxon>
        <taxon>Vibrionales</taxon>
        <taxon>Vibrionaceae</taxon>
        <taxon>Vibrio</taxon>
    </lineage>
</organism>
<dbReference type="EMBL" id="FXXI01000002">
    <property type="protein sequence ID" value="SMS00466.1"/>
    <property type="molecule type" value="Genomic_DNA"/>
</dbReference>
<evidence type="ECO:0000313" key="5">
    <source>
        <dbReference type="Proteomes" id="UP000196125"/>
    </source>
</evidence>
<feature type="region of interest" description="Disordered" evidence="1">
    <location>
        <begin position="102"/>
        <end position="254"/>
    </location>
</feature>
<gene>
    <name evidence="4" type="primary">fliK</name>
    <name evidence="3" type="ORF">SBX37_01115</name>
    <name evidence="4" type="ORF">VIM7927_01732</name>
</gene>
<evidence type="ECO:0000313" key="6">
    <source>
        <dbReference type="Proteomes" id="UP001283366"/>
    </source>
</evidence>
<dbReference type="EMBL" id="JAWRCO010000001">
    <property type="protein sequence ID" value="MDW6001511.1"/>
    <property type="molecule type" value="Genomic_DNA"/>
</dbReference>
<dbReference type="PANTHER" id="PTHR37533">
    <property type="entry name" value="FLAGELLAR HOOK-LENGTH CONTROL PROTEIN"/>
    <property type="match status" value="1"/>
</dbReference>
<reference evidence="4 5" key="1">
    <citation type="submission" date="2017-05" db="EMBL/GenBank/DDBJ databases">
        <authorList>
            <person name="Song R."/>
            <person name="Chenine A.L."/>
            <person name="Ruprecht R.M."/>
        </authorList>
    </citation>
    <scope>NUCLEOTIDE SEQUENCE [LARGE SCALE GENOMIC DNA]</scope>
    <source>
        <strain evidence="4 5">CECT 7927</strain>
    </source>
</reference>
<feature type="region of interest" description="Disordered" evidence="1">
    <location>
        <begin position="470"/>
        <end position="512"/>
    </location>
</feature>
<evidence type="ECO:0000313" key="3">
    <source>
        <dbReference type="EMBL" id="MDW6001511.1"/>
    </source>
</evidence>
<evidence type="ECO:0000259" key="2">
    <source>
        <dbReference type="Pfam" id="PF02120"/>
    </source>
</evidence>
<feature type="region of interest" description="Disordered" evidence="1">
    <location>
        <begin position="610"/>
        <end position="657"/>
    </location>
</feature>
<feature type="compositionally biased region" description="Low complexity" evidence="1">
    <location>
        <begin position="496"/>
        <end position="507"/>
    </location>
</feature>
<dbReference type="OrthoDB" id="1792985at2"/>
<feature type="domain" description="Flagellar hook-length control protein-like C-terminal" evidence="2">
    <location>
        <begin position="538"/>
        <end position="621"/>
    </location>
</feature>
<evidence type="ECO:0000313" key="4">
    <source>
        <dbReference type="EMBL" id="SMS00466.1"/>
    </source>
</evidence>
<dbReference type="Pfam" id="PF02120">
    <property type="entry name" value="Flg_hook"/>
    <property type="match status" value="1"/>
</dbReference>
<sequence length="671" mass="70211">MNINLTPSSGTQKAQSHLKAGNDEPVSDDAVVGDVSESSEESGGFFAKLAALFKGEEASSGKKVTQDGDAKALQGSSHLADGDDISADALLSQDDEAQVIGEDGKVSKATGKVSGEQVSDEKLVDGGVAQKADLLPRTVAQESSESPVLRQSQGQDDSSAGKEAALRAMGEGEAVLTRLKGSEKQLVSPNGKKLPASDITEYSVPSGKNAQQKTEADQGLPVDLQHIAQPERVYSDPQSLQTASAESPSQPGEDKLTAEISRLVNESGEPIVVSASLASSGATNQLKESEEYGKVVQKDVDAIEALSQEQVLSPEQALSGGHKLSDKNIPVAGQQGLSDAQSVAQMSGLEHIHAADLSAAQLDGAIPAGAEGNSDKAVLAQKSLQSLAQDLPLRSDIRHHTHAIPQPQSQALNIPVNQLTQPQNGDASAISVNGGTVLPGDPAVSQAALQAALSAGAAGTEQWIRNRAAGLPQKGDSRIHMGELTDDSSKGSHFAQQLSSLSGQQGSATQNNLRADATQNPSSVYLAKDAMAADQLSERVQMMMSKNLKNIDIRLDPPELGRMHIRMNMTGDAATVHFTVATPQAREALEHSMPRLRDMLSQQGVQLGDTSVQHQGSGNQQQGYAASGRGEQSGQHASLSQDSVFHEDNPDTGVKLDLNVGMKRDGISYYA</sequence>
<dbReference type="InterPro" id="IPR021136">
    <property type="entry name" value="Flagellar_hook_control-like_C"/>
</dbReference>
<feature type="compositionally biased region" description="Polar residues" evidence="1">
    <location>
        <begin position="236"/>
        <end position="250"/>
    </location>
</feature>
<dbReference type="InterPro" id="IPR038610">
    <property type="entry name" value="FliK-like_C_sf"/>
</dbReference>
<feature type="compositionally biased region" description="Polar residues" evidence="1">
    <location>
        <begin position="610"/>
        <end position="643"/>
    </location>
</feature>
<name>A0A1Y6IS50_9VIBR</name>
<feature type="compositionally biased region" description="Basic and acidic residues" evidence="1">
    <location>
        <begin position="475"/>
        <end position="490"/>
    </location>
</feature>
<evidence type="ECO:0000256" key="1">
    <source>
        <dbReference type="SAM" id="MobiDB-lite"/>
    </source>
</evidence>
<protein>
    <submittedName>
        <fullName evidence="3 4">Flagellar hook-length control protein</fullName>
    </submittedName>
</protein>
<reference evidence="3 6" key="2">
    <citation type="submission" date="2023-11" db="EMBL/GenBank/DDBJ databases">
        <title>Plant-associative lifestyle of Vibrio porteresiae and its evolutionary dynamics.</title>
        <authorList>
            <person name="Rameshkumar N."/>
            <person name="Kirti K."/>
        </authorList>
    </citation>
    <scope>NUCLEOTIDE SEQUENCE [LARGE SCALE GENOMIC DNA]</scope>
    <source>
        <strain evidence="3 6">MSSRF38</strain>
    </source>
</reference>
<accession>A0A1Y6IS50</accession>